<dbReference type="Proteomes" id="UP000193920">
    <property type="component" value="Unassembled WGS sequence"/>
</dbReference>
<evidence type="ECO:0008006" key="6">
    <source>
        <dbReference type="Google" id="ProtNLM"/>
    </source>
</evidence>
<dbReference type="Gene3D" id="3.40.50.1110">
    <property type="entry name" value="SGNH hydrolase"/>
    <property type="match status" value="1"/>
</dbReference>
<dbReference type="PANTHER" id="PTHR45648:SF22">
    <property type="entry name" value="GDSL LIPASE_ACYLHYDROLASE FAMILY PROTEIN (AFU_ORTHOLOGUE AFUA_4G14700)"/>
    <property type="match status" value="1"/>
</dbReference>
<feature type="chain" id="PRO_5012417841" description="Carbohydrate esterase family 16 protein" evidence="3">
    <location>
        <begin position="26"/>
        <end position="347"/>
    </location>
</feature>
<dbReference type="InterPro" id="IPR001087">
    <property type="entry name" value="GDSL"/>
</dbReference>
<organism evidence="4 5">
    <name type="scientific">Neocallimastix californiae</name>
    <dbReference type="NCBI Taxonomy" id="1754190"/>
    <lineage>
        <taxon>Eukaryota</taxon>
        <taxon>Fungi</taxon>
        <taxon>Fungi incertae sedis</taxon>
        <taxon>Chytridiomycota</taxon>
        <taxon>Chytridiomycota incertae sedis</taxon>
        <taxon>Neocallimastigomycetes</taxon>
        <taxon>Neocallimastigales</taxon>
        <taxon>Neocallimastigaceae</taxon>
        <taxon>Neocallimastix</taxon>
    </lineage>
</organism>
<gene>
    <name evidence="4" type="ORF">LY90DRAFT_708006</name>
</gene>
<dbReference type="SUPFAM" id="SSF52266">
    <property type="entry name" value="SGNH hydrolase"/>
    <property type="match status" value="1"/>
</dbReference>
<dbReference type="InterPro" id="IPR036514">
    <property type="entry name" value="SGNH_hydro_sf"/>
</dbReference>
<keyword evidence="1" id="KW-0378">Hydrolase</keyword>
<keyword evidence="2" id="KW-0472">Membrane</keyword>
<protein>
    <recommendedName>
        <fullName evidence="6">Carbohydrate esterase family 16 protein</fullName>
    </recommendedName>
</protein>
<evidence type="ECO:0000313" key="4">
    <source>
        <dbReference type="EMBL" id="ORY20164.1"/>
    </source>
</evidence>
<evidence type="ECO:0000256" key="2">
    <source>
        <dbReference type="SAM" id="Phobius"/>
    </source>
</evidence>
<dbReference type="AlphaFoldDB" id="A0A1Y2ACG6"/>
<comment type="caution">
    <text evidence="4">The sequence shown here is derived from an EMBL/GenBank/DDBJ whole genome shotgun (WGS) entry which is preliminary data.</text>
</comment>
<dbReference type="InterPro" id="IPR051058">
    <property type="entry name" value="GDSL_Est/Lipase"/>
</dbReference>
<dbReference type="GO" id="GO:0016788">
    <property type="term" value="F:hydrolase activity, acting on ester bonds"/>
    <property type="evidence" value="ECO:0007669"/>
    <property type="project" value="InterPro"/>
</dbReference>
<sequence length="347" mass="39730">MKNILINTLSLLLTTSFVLPSYGFALRGQDISHAYLTNSTFVFDYANMQDLIVFGDAYSDVHTNLKNMKYDKKINGGKNWALKLIDIPDHKYWLWDYAHNGAVVDQAIVPRAEDDTSFVTQYDNFIDNLYSVNKERGWSSRTALFAIWFGINDIIYLNRSQGASSNDTIDTIIKAMFQKVNDLYEHGARHFLFIYVPTIENAPLNKNNSLNFTSSDTTYFNIQVKNNGRDFFNAHPDTNVLIYDSFMEFQYIMDNKEKFGIDNITDSCENSGNGNCGTSDETHFWHNDLHPSYRVQEALGSDIHEFLTSKQVTRNLRAQESAAFNLSVNFKSVLLLNAILLLTLLFI</sequence>
<dbReference type="STRING" id="1754190.A0A1Y2ACG6"/>
<reference evidence="4 5" key="1">
    <citation type="submission" date="2016-08" db="EMBL/GenBank/DDBJ databases">
        <title>A Parts List for Fungal Cellulosomes Revealed by Comparative Genomics.</title>
        <authorList>
            <consortium name="DOE Joint Genome Institute"/>
            <person name="Haitjema C.H."/>
            <person name="Gilmore S.P."/>
            <person name="Henske J.K."/>
            <person name="Solomon K.V."/>
            <person name="De Groot R."/>
            <person name="Kuo A."/>
            <person name="Mondo S.J."/>
            <person name="Salamov A.A."/>
            <person name="Labutti K."/>
            <person name="Zhao Z."/>
            <person name="Chiniquy J."/>
            <person name="Barry K."/>
            <person name="Brewer H.M."/>
            <person name="Purvine S.O."/>
            <person name="Wright A.T."/>
            <person name="Boxma B."/>
            <person name="Van Alen T."/>
            <person name="Hackstein J.H."/>
            <person name="Baker S.E."/>
            <person name="Grigoriev I.V."/>
            <person name="O'Malley M.A."/>
        </authorList>
    </citation>
    <scope>NUCLEOTIDE SEQUENCE [LARGE SCALE GENOMIC DNA]</scope>
    <source>
        <strain evidence="4 5">G1</strain>
    </source>
</reference>
<accession>A0A1Y2ACG6</accession>
<keyword evidence="2" id="KW-1133">Transmembrane helix</keyword>
<dbReference type="PANTHER" id="PTHR45648">
    <property type="entry name" value="GDSL LIPASE/ACYLHYDROLASE FAMILY PROTEIN (AFU_ORTHOLOGUE AFUA_4G14700)"/>
    <property type="match status" value="1"/>
</dbReference>
<dbReference type="EMBL" id="MCOG01000299">
    <property type="protein sequence ID" value="ORY20164.1"/>
    <property type="molecule type" value="Genomic_DNA"/>
</dbReference>
<keyword evidence="3" id="KW-0732">Signal</keyword>
<dbReference type="Pfam" id="PF00657">
    <property type="entry name" value="Lipase_GDSL"/>
    <property type="match status" value="1"/>
</dbReference>
<proteinExistence type="predicted"/>
<name>A0A1Y2ACG6_9FUNG</name>
<keyword evidence="5" id="KW-1185">Reference proteome</keyword>
<evidence type="ECO:0000256" key="3">
    <source>
        <dbReference type="SAM" id="SignalP"/>
    </source>
</evidence>
<evidence type="ECO:0000313" key="5">
    <source>
        <dbReference type="Proteomes" id="UP000193920"/>
    </source>
</evidence>
<evidence type="ECO:0000256" key="1">
    <source>
        <dbReference type="ARBA" id="ARBA00022801"/>
    </source>
</evidence>
<feature type="transmembrane region" description="Helical" evidence="2">
    <location>
        <begin position="322"/>
        <end position="346"/>
    </location>
</feature>
<keyword evidence="2" id="KW-0812">Transmembrane</keyword>
<dbReference type="OrthoDB" id="1600564at2759"/>
<feature type="signal peptide" evidence="3">
    <location>
        <begin position="1"/>
        <end position="25"/>
    </location>
</feature>